<evidence type="ECO:0000313" key="3">
    <source>
        <dbReference type="EMBL" id="MED6161837.1"/>
    </source>
</evidence>
<dbReference type="PANTHER" id="PTHR24177:SF473">
    <property type="entry name" value="PROTEIN, PUTATIVE-RELATED"/>
    <property type="match status" value="1"/>
</dbReference>
<comment type="caution">
    <text evidence="3">The sequence shown here is derived from an EMBL/GenBank/DDBJ whole genome shotgun (WGS) entry which is preliminary data.</text>
</comment>
<gene>
    <name evidence="3" type="ORF">PIB30_064495</name>
</gene>
<dbReference type="EMBL" id="JASCZI010121458">
    <property type="protein sequence ID" value="MED6161837.1"/>
    <property type="molecule type" value="Genomic_DNA"/>
</dbReference>
<evidence type="ECO:0000313" key="4">
    <source>
        <dbReference type="Proteomes" id="UP001341840"/>
    </source>
</evidence>
<dbReference type="InterPro" id="IPR002110">
    <property type="entry name" value="Ankyrin_rpt"/>
</dbReference>
<evidence type="ECO:0000256" key="1">
    <source>
        <dbReference type="ARBA" id="ARBA00004413"/>
    </source>
</evidence>
<keyword evidence="2" id="KW-1133">Transmembrane helix</keyword>
<evidence type="ECO:0000256" key="2">
    <source>
        <dbReference type="SAM" id="Phobius"/>
    </source>
</evidence>
<dbReference type="InterPro" id="IPR036770">
    <property type="entry name" value="Ankyrin_rpt-contain_sf"/>
</dbReference>
<dbReference type="SUPFAM" id="SSF48403">
    <property type="entry name" value="Ankyrin repeat"/>
    <property type="match status" value="1"/>
</dbReference>
<proteinExistence type="predicted"/>
<keyword evidence="4" id="KW-1185">Reference proteome</keyword>
<dbReference type="Gene3D" id="1.25.40.20">
    <property type="entry name" value="Ankyrin repeat-containing domain"/>
    <property type="match status" value="2"/>
</dbReference>
<keyword evidence="2" id="KW-0812">Transmembrane</keyword>
<evidence type="ECO:0008006" key="5">
    <source>
        <dbReference type="Google" id="ProtNLM"/>
    </source>
</evidence>
<dbReference type="PANTHER" id="PTHR24177">
    <property type="entry name" value="CASKIN"/>
    <property type="match status" value="1"/>
</dbReference>
<name>A0ABU6UKL2_9FABA</name>
<dbReference type="SMART" id="SM00248">
    <property type="entry name" value="ANK"/>
    <property type="match status" value="3"/>
</dbReference>
<dbReference type="Pfam" id="PF12796">
    <property type="entry name" value="Ank_2"/>
    <property type="match status" value="1"/>
</dbReference>
<reference evidence="3 4" key="1">
    <citation type="journal article" date="2023" name="Plants (Basel)">
        <title>Bridging the Gap: Combining Genomics and Transcriptomics Approaches to Understand Stylosanthes scabra, an Orphan Legume from the Brazilian Caatinga.</title>
        <authorList>
            <person name="Ferreira-Neto J.R.C."/>
            <person name="da Silva M.D."/>
            <person name="Binneck E."/>
            <person name="de Melo N.F."/>
            <person name="da Silva R.H."/>
            <person name="de Melo A.L.T.M."/>
            <person name="Pandolfi V."/>
            <person name="Bustamante F.O."/>
            <person name="Brasileiro-Vidal A.C."/>
            <person name="Benko-Iseppon A.M."/>
        </authorList>
    </citation>
    <scope>NUCLEOTIDE SEQUENCE [LARGE SCALE GENOMIC DNA]</scope>
    <source>
        <tissue evidence="3">Leaves</tissue>
    </source>
</reference>
<comment type="subcellular location">
    <subcellularLocation>
        <location evidence="1">Cell membrane</location>
        <topology evidence="1">Peripheral membrane protein</topology>
        <orientation evidence="1">Cytoplasmic side</orientation>
    </subcellularLocation>
</comment>
<accession>A0ABU6UKL2</accession>
<dbReference type="Proteomes" id="UP001341840">
    <property type="component" value="Unassembled WGS sequence"/>
</dbReference>
<protein>
    <recommendedName>
        <fullName evidence="5">PGG domain-containing protein</fullName>
    </recommendedName>
</protein>
<feature type="transmembrane region" description="Helical" evidence="2">
    <location>
        <begin position="255"/>
        <end position="273"/>
    </location>
</feature>
<sequence>MPIPLTDDGDTALHMAVGMEQTNFVEKLIKLMSVEDMEILKVDGNTAFFLAAFSGNVKFAKLLLHKNPGLVWIKEHKNMLPIELASSANQPLMLMEEEESPNYERISNAMFDAVKLGNDMVLEFIFRFNPTLFTKVNSDGQSLLHIAILYPQASIFQLIMRKGVYKNAMVQVVDNEGNNILHLAGRLVAEERFQSMVLLMCSEEPWFKGVKDIIPPGFKSMENRDRRTAEELFYKEHRELSEKVIKDMNETTNTFVLAGTLIVTFGITAALTIRTNNIQGRRTHGILYSFYQLELE</sequence>
<keyword evidence="2" id="KW-0472">Membrane</keyword>
<organism evidence="3 4">
    <name type="scientific">Stylosanthes scabra</name>
    <dbReference type="NCBI Taxonomy" id="79078"/>
    <lineage>
        <taxon>Eukaryota</taxon>
        <taxon>Viridiplantae</taxon>
        <taxon>Streptophyta</taxon>
        <taxon>Embryophyta</taxon>
        <taxon>Tracheophyta</taxon>
        <taxon>Spermatophyta</taxon>
        <taxon>Magnoliopsida</taxon>
        <taxon>eudicotyledons</taxon>
        <taxon>Gunneridae</taxon>
        <taxon>Pentapetalae</taxon>
        <taxon>rosids</taxon>
        <taxon>fabids</taxon>
        <taxon>Fabales</taxon>
        <taxon>Fabaceae</taxon>
        <taxon>Papilionoideae</taxon>
        <taxon>50 kb inversion clade</taxon>
        <taxon>dalbergioids sensu lato</taxon>
        <taxon>Dalbergieae</taxon>
        <taxon>Pterocarpus clade</taxon>
        <taxon>Stylosanthes</taxon>
    </lineage>
</organism>